<protein>
    <submittedName>
        <fullName evidence="5">Two-component system response regulator YesN</fullName>
    </submittedName>
</protein>
<proteinExistence type="predicted"/>
<name>A0A5S5CIZ5_9BACL</name>
<sequence length="52" mass="6119">MTDQKMERAKKLLDQTQHTVQEICDRLIYDNQSYFIKTFKAHAGVTPAEYRG</sequence>
<dbReference type="PANTHER" id="PTHR43280:SF2">
    <property type="entry name" value="HTH-TYPE TRANSCRIPTIONAL REGULATOR EXSA"/>
    <property type="match status" value="1"/>
</dbReference>
<evidence type="ECO:0000256" key="2">
    <source>
        <dbReference type="ARBA" id="ARBA00023125"/>
    </source>
</evidence>
<dbReference type="PROSITE" id="PS01124">
    <property type="entry name" value="HTH_ARAC_FAMILY_2"/>
    <property type="match status" value="1"/>
</dbReference>
<keyword evidence="2" id="KW-0238">DNA-binding</keyword>
<dbReference type="Pfam" id="PF12833">
    <property type="entry name" value="HTH_18"/>
    <property type="match status" value="1"/>
</dbReference>
<reference evidence="5 6" key="1">
    <citation type="submission" date="2019-07" db="EMBL/GenBank/DDBJ databases">
        <title>Genomic Encyclopedia of Type Strains, Phase III (KMG-III): the genomes of soil and plant-associated and newly described type strains.</title>
        <authorList>
            <person name="Whitman W."/>
        </authorList>
    </citation>
    <scope>NUCLEOTIDE SEQUENCE [LARGE SCALE GENOMIC DNA]</scope>
    <source>
        <strain evidence="5 6">BL24</strain>
    </source>
</reference>
<keyword evidence="6" id="KW-1185">Reference proteome</keyword>
<keyword evidence="3" id="KW-0804">Transcription</keyword>
<dbReference type="InterPro" id="IPR009057">
    <property type="entry name" value="Homeodomain-like_sf"/>
</dbReference>
<gene>
    <name evidence="5" type="ORF">BCM02_101841</name>
</gene>
<dbReference type="AlphaFoldDB" id="A0A5S5CIZ5"/>
<evidence type="ECO:0000313" key="6">
    <source>
        <dbReference type="Proteomes" id="UP000323257"/>
    </source>
</evidence>
<dbReference type="SMART" id="SM00342">
    <property type="entry name" value="HTH_ARAC"/>
    <property type="match status" value="1"/>
</dbReference>
<dbReference type="GO" id="GO:0043565">
    <property type="term" value="F:sequence-specific DNA binding"/>
    <property type="evidence" value="ECO:0007669"/>
    <property type="project" value="InterPro"/>
</dbReference>
<keyword evidence="1" id="KW-0805">Transcription regulation</keyword>
<organism evidence="5 6">
    <name type="scientific">Paenibacillus methanolicus</name>
    <dbReference type="NCBI Taxonomy" id="582686"/>
    <lineage>
        <taxon>Bacteria</taxon>
        <taxon>Bacillati</taxon>
        <taxon>Bacillota</taxon>
        <taxon>Bacilli</taxon>
        <taxon>Bacillales</taxon>
        <taxon>Paenibacillaceae</taxon>
        <taxon>Paenibacillus</taxon>
    </lineage>
</organism>
<accession>A0A5S5CIZ5</accession>
<dbReference type="GO" id="GO:0003700">
    <property type="term" value="F:DNA-binding transcription factor activity"/>
    <property type="evidence" value="ECO:0007669"/>
    <property type="project" value="InterPro"/>
</dbReference>
<dbReference type="SUPFAM" id="SSF46689">
    <property type="entry name" value="Homeodomain-like"/>
    <property type="match status" value="1"/>
</dbReference>
<dbReference type="PRINTS" id="PR00032">
    <property type="entry name" value="HTHARAC"/>
</dbReference>
<evidence type="ECO:0000256" key="3">
    <source>
        <dbReference type="ARBA" id="ARBA00023163"/>
    </source>
</evidence>
<feature type="domain" description="HTH araC/xylS-type" evidence="4">
    <location>
        <begin position="1"/>
        <end position="52"/>
    </location>
</feature>
<evidence type="ECO:0000256" key="1">
    <source>
        <dbReference type="ARBA" id="ARBA00023015"/>
    </source>
</evidence>
<dbReference type="Proteomes" id="UP000323257">
    <property type="component" value="Unassembled WGS sequence"/>
</dbReference>
<dbReference type="Gene3D" id="1.10.10.60">
    <property type="entry name" value="Homeodomain-like"/>
    <property type="match status" value="1"/>
</dbReference>
<dbReference type="InterPro" id="IPR020449">
    <property type="entry name" value="Tscrpt_reg_AraC-type_HTH"/>
</dbReference>
<dbReference type="PANTHER" id="PTHR43280">
    <property type="entry name" value="ARAC-FAMILY TRANSCRIPTIONAL REGULATOR"/>
    <property type="match status" value="1"/>
</dbReference>
<evidence type="ECO:0000313" key="5">
    <source>
        <dbReference type="EMBL" id="TYP79720.1"/>
    </source>
</evidence>
<comment type="caution">
    <text evidence="5">The sequence shown here is derived from an EMBL/GenBank/DDBJ whole genome shotgun (WGS) entry which is preliminary data.</text>
</comment>
<evidence type="ECO:0000259" key="4">
    <source>
        <dbReference type="PROSITE" id="PS01124"/>
    </source>
</evidence>
<dbReference type="EMBL" id="VNHS01000001">
    <property type="protein sequence ID" value="TYP79720.1"/>
    <property type="molecule type" value="Genomic_DNA"/>
</dbReference>
<dbReference type="InterPro" id="IPR018060">
    <property type="entry name" value="HTH_AraC"/>
</dbReference>